<feature type="site" description="Could be important to modulate the pK values of the two catalytic cysteine residues" evidence="8">
    <location>
        <position position="216"/>
    </location>
</feature>
<comment type="similarity">
    <text evidence="2 8">Belongs to the diaminopimelate epimerase family.</text>
</comment>
<feature type="site" description="Could be important to modulate the pK values of the two catalytic cysteine residues" evidence="8">
    <location>
        <position position="167"/>
    </location>
</feature>
<comment type="pathway">
    <text evidence="1 8">Amino-acid biosynthesis; L-lysine biosynthesis via DAP pathway; DL-2,6-diaminopimelate from LL-2,6-diaminopimelate: step 1/1.</text>
</comment>
<keyword evidence="5 8" id="KW-0457">Lysine biosynthesis</keyword>
<evidence type="ECO:0000256" key="2">
    <source>
        <dbReference type="ARBA" id="ARBA00010219"/>
    </source>
</evidence>
<dbReference type="InterPro" id="IPR018510">
    <property type="entry name" value="DAP_epimerase_AS"/>
</dbReference>
<dbReference type="EMBL" id="CP058214">
    <property type="protein sequence ID" value="QPC42334.1"/>
    <property type="molecule type" value="Genomic_DNA"/>
</dbReference>
<dbReference type="Pfam" id="PF01678">
    <property type="entry name" value="DAP_epimerase"/>
    <property type="match status" value="2"/>
</dbReference>
<evidence type="ECO:0000313" key="11">
    <source>
        <dbReference type="Proteomes" id="UP000593594"/>
    </source>
</evidence>
<dbReference type="NCBIfam" id="TIGR00652">
    <property type="entry name" value="DapF"/>
    <property type="match status" value="1"/>
</dbReference>
<dbReference type="GO" id="GO:0009089">
    <property type="term" value="P:lysine biosynthetic process via diaminopimelate"/>
    <property type="evidence" value="ECO:0007669"/>
    <property type="project" value="UniProtKB-UniRule"/>
</dbReference>
<keyword evidence="4 8" id="KW-0028">Amino-acid biosynthesis</keyword>
<dbReference type="HAMAP" id="MF_00197">
    <property type="entry name" value="DAP_epimerase"/>
    <property type="match status" value="1"/>
</dbReference>
<reference evidence="10 11" key="1">
    <citation type="submission" date="2020-06" db="EMBL/GenBank/DDBJ databases">
        <title>Genome sequence of 2 isolates from Red Sea Mangroves.</title>
        <authorList>
            <person name="Sefrji F."/>
            <person name="Michoud G."/>
            <person name="Merlino G."/>
            <person name="Daffonchio D."/>
        </authorList>
    </citation>
    <scope>NUCLEOTIDE SEQUENCE [LARGE SCALE GENOMIC DNA]</scope>
    <source>
        <strain evidence="10 11">R1DC25</strain>
    </source>
</reference>
<feature type="binding site" evidence="8">
    <location>
        <position position="50"/>
    </location>
    <ligand>
        <name>substrate</name>
    </ligand>
</feature>
<sequence length="292" mass="30746">MNKARPIPFRKMNGLGNDFVVLDARAHPVALDSAAVRAIADRETGVGCDQLIVVAPPTSGDMDAFMAIWNNDGSEVDACGNATRCVADLLISETGKPEVVIGTNAGLLRCTRPGEGLATVDMGTPRFRWDEIPLARPVEDTRAVVLDTGPEVPELGPASLVNVGNPHCIFWVGDVAAYDLARFGPVLEHHPIFPERANISLAHVADEGHIVLSVWERGAGLTRACGTAACAVAVAAARNGLAGRKVRVTLPGGDLSLDWRESDGHILMTGPLSYDYEGTLPASTVEPAGTDA</sequence>
<accession>A0A7S8C2S2</accession>
<feature type="binding site" evidence="8">
    <location>
        <position position="198"/>
    </location>
    <ligand>
        <name>substrate</name>
    </ligand>
</feature>
<comment type="function">
    <text evidence="8">Catalyzes the stereoinversion of LL-2,6-diaminopimelate (L,L-DAP) to meso-diaminopimelate (meso-DAP), a precursor of L-lysine and an essential component of the bacterial peptidoglycan.</text>
</comment>
<evidence type="ECO:0000256" key="9">
    <source>
        <dbReference type="PROSITE-ProRule" id="PRU10125"/>
    </source>
</evidence>
<evidence type="ECO:0000256" key="5">
    <source>
        <dbReference type="ARBA" id="ARBA00023154"/>
    </source>
</evidence>
<evidence type="ECO:0000313" key="10">
    <source>
        <dbReference type="EMBL" id="QPC42334.1"/>
    </source>
</evidence>
<comment type="catalytic activity">
    <reaction evidence="7 8">
        <text>(2S,6S)-2,6-diaminopimelate = meso-2,6-diaminopimelate</text>
        <dbReference type="Rhea" id="RHEA:15393"/>
        <dbReference type="ChEBI" id="CHEBI:57609"/>
        <dbReference type="ChEBI" id="CHEBI:57791"/>
        <dbReference type="EC" id="5.1.1.7"/>
    </reaction>
</comment>
<proteinExistence type="inferred from homology"/>
<feature type="binding site" evidence="8">
    <location>
        <position position="17"/>
    </location>
    <ligand>
        <name>substrate</name>
    </ligand>
</feature>
<dbReference type="InterPro" id="IPR001653">
    <property type="entry name" value="DAP_epimerase_DapF"/>
</dbReference>
<organism evidence="10 11">
    <name type="scientific">Kaustia mangrovi</name>
    <dbReference type="NCBI Taxonomy" id="2593653"/>
    <lineage>
        <taxon>Bacteria</taxon>
        <taxon>Pseudomonadati</taxon>
        <taxon>Pseudomonadota</taxon>
        <taxon>Alphaproteobacteria</taxon>
        <taxon>Hyphomicrobiales</taxon>
        <taxon>Parvibaculaceae</taxon>
        <taxon>Kaustia</taxon>
    </lineage>
</organism>
<dbReference type="Gene3D" id="3.10.310.10">
    <property type="entry name" value="Diaminopimelate Epimerase, Chain A, domain 1"/>
    <property type="match status" value="2"/>
</dbReference>
<feature type="binding site" evidence="8">
    <location>
        <begin position="216"/>
        <end position="217"/>
    </location>
    <ligand>
        <name>substrate</name>
    </ligand>
</feature>
<evidence type="ECO:0000256" key="4">
    <source>
        <dbReference type="ARBA" id="ARBA00022605"/>
    </source>
</evidence>
<keyword evidence="8" id="KW-0963">Cytoplasm</keyword>
<dbReference type="PROSITE" id="PS01326">
    <property type="entry name" value="DAP_EPIMERASE"/>
    <property type="match status" value="1"/>
</dbReference>
<evidence type="ECO:0000256" key="1">
    <source>
        <dbReference type="ARBA" id="ARBA00005196"/>
    </source>
</evidence>
<dbReference type="PANTHER" id="PTHR31689:SF0">
    <property type="entry name" value="DIAMINOPIMELATE EPIMERASE"/>
    <property type="match status" value="1"/>
</dbReference>
<evidence type="ECO:0000256" key="3">
    <source>
        <dbReference type="ARBA" id="ARBA00013080"/>
    </source>
</evidence>
<dbReference type="EC" id="5.1.1.7" evidence="3 8"/>
<dbReference type="RefSeq" id="WP_213163568.1">
    <property type="nucleotide sequence ID" value="NZ_CP058214.1"/>
</dbReference>
<feature type="binding site" evidence="8">
    <location>
        <begin position="226"/>
        <end position="227"/>
    </location>
    <ligand>
        <name>substrate</name>
    </ligand>
</feature>
<dbReference type="AlphaFoldDB" id="A0A7S8C2S2"/>
<comment type="subunit">
    <text evidence="8">Homodimer.</text>
</comment>
<comment type="subcellular location">
    <subcellularLocation>
        <location evidence="8">Cytoplasm</location>
    </subcellularLocation>
</comment>
<dbReference type="GO" id="GO:0008837">
    <property type="term" value="F:diaminopimelate epimerase activity"/>
    <property type="evidence" value="ECO:0007669"/>
    <property type="project" value="UniProtKB-UniRule"/>
</dbReference>
<evidence type="ECO:0000256" key="6">
    <source>
        <dbReference type="ARBA" id="ARBA00023235"/>
    </source>
</evidence>
<feature type="active site" description="Proton donor" evidence="8">
    <location>
        <position position="79"/>
    </location>
</feature>
<gene>
    <name evidence="8" type="primary">dapF</name>
    <name evidence="10" type="ORF">HW532_06230</name>
</gene>
<keyword evidence="6 8" id="KW-0413">Isomerase</keyword>
<feature type="binding site" evidence="8">
    <location>
        <begin position="80"/>
        <end position="81"/>
    </location>
    <ligand>
        <name>substrate</name>
    </ligand>
</feature>
<evidence type="ECO:0000256" key="8">
    <source>
        <dbReference type="HAMAP-Rule" id="MF_00197"/>
    </source>
</evidence>
<dbReference type="GO" id="GO:0005829">
    <property type="term" value="C:cytosol"/>
    <property type="evidence" value="ECO:0007669"/>
    <property type="project" value="TreeGrafter"/>
</dbReference>
<dbReference type="PANTHER" id="PTHR31689">
    <property type="entry name" value="DIAMINOPIMELATE EPIMERASE, CHLOROPLASTIC"/>
    <property type="match status" value="1"/>
</dbReference>
<dbReference type="KEGG" id="kmn:HW532_06230"/>
<feature type="active site" evidence="9">
    <location>
        <position position="79"/>
    </location>
</feature>
<dbReference type="Proteomes" id="UP000593594">
    <property type="component" value="Chromosome"/>
</dbReference>
<feature type="active site" description="Proton acceptor" evidence="8">
    <location>
        <position position="225"/>
    </location>
</feature>
<dbReference type="SUPFAM" id="SSF54506">
    <property type="entry name" value="Diaminopimelate epimerase-like"/>
    <property type="match status" value="2"/>
</dbReference>
<name>A0A7S8C2S2_9HYPH</name>
<dbReference type="UniPathway" id="UPA00034">
    <property type="reaction ID" value="UER00025"/>
</dbReference>
<feature type="binding site" evidence="8">
    <location>
        <position position="165"/>
    </location>
    <ligand>
        <name>substrate</name>
    </ligand>
</feature>
<keyword evidence="11" id="KW-1185">Reference proteome</keyword>
<feature type="binding site" evidence="8">
    <location>
        <position position="70"/>
    </location>
    <ligand>
        <name>substrate</name>
    </ligand>
</feature>
<evidence type="ECO:0000256" key="7">
    <source>
        <dbReference type="ARBA" id="ARBA00051712"/>
    </source>
</evidence>
<protein>
    <recommendedName>
        <fullName evidence="3 8">Diaminopimelate epimerase</fullName>
        <shortName evidence="8">DAP epimerase</shortName>
        <ecNumber evidence="3 8">5.1.1.7</ecNumber>
    </recommendedName>
    <alternativeName>
        <fullName evidence="8">PLP-independent amino acid racemase</fullName>
    </alternativeName>
</protein>